<proteinExistence type="predicted"/>
<gene>
    <name evidence="1" type="ORF">PN492_08020</name>
</gene>
<evidence type="ECO:0008006" key="3">
    <source>
        <dbReference type="Google" id="ProtNLM"/>
    </source>
</evidence>
<sequence>MYINILDAVNSRYLLELVERMLIYKFSTYSRQELEAVFGLTQWQQTRFYQELKEETELETKVKTIPRLLKMGLSVEQIAEALELKIEVVQQVIEKQGRKES</sequence>
<evidence type="ECO:0000313" key="2">
    <source>
        <dbReference type="Proteomes" id="UP001212123"/>
    </source>
</evidence>
<name>A0ABT5A3G9_9CYAN</name>
<reference evidence="1 2" key="1">
    <citation type="submission" date="2023-01" db="EMBL/GenBank/DDBJ databases">
        <title>Genomes from the Australian National Cyanobacteria Reference Collection.</title>
        <authorList>
            <person name="Willis A."/>
            <person name="Lee E.M.F."/>
        </authorList>
    </citation>
    <scope>NUCLEOTIDE SEQUENCE [LARGE SCALE GENOMIC DNA]</scope>
    <source>
        <strain evidence="1 2">CS-537/01</strain>
    </source>
</reference>
<dbReference type="Proteomes" id="UP001212123">
    <property type="component" value="Unassembled WGS sequence"/>
</dbReference>
<keyword evidence="2" id="KW-1185">Reference proteome</keyword>
<protein>
    <recommendedName>
        <fullName evidence="3">DUF2887 domain-containing protein</fullName>
    </recommendedName>
</protein>
<organism evidence="1 2">
    <name type="scientific">Dolichospermum circinale CS-537/01</name>
    <dbReference type="NCBI Taxonomy" id="3021739"/>
    <lineage>
        <taxon>Bacteria</taxon>
        <taxon>Bacillati</taxon>
        <taxon>Cyanobacteriota</taxon>
        <taxon>Cyanophyceae</taxon>
        <taxon>Nostocales</taxon>
        <taxon>Aphanizomenonaceae</taxon>
        <taxon>Dolichospermum</taxon>
        <taxon>Dolichospermum circinale</taxon>
    </lineage>
</organism>
<comment type="caution">
    <text evidence="1">The sequence shown here is derived from an EMBL/GenBank/DDBJ whole genome shotgun (WGS) entry which is preliminary data.</text>
</comment>
<accession>A0ABT5A3G9</accession>
<evidence type="ECO:0000313" key="1">
    <source>
        <dbReference type="EMBL" id="MDB9486490.1"/>
    </source>
</evidence>
<dbReference type="EMBL" id="JAQMTU010000043">
    <property type="protein sequence ID" value="MDB9486490.1"/>
    <property type="molecule type" value="Genomic_DNA"/>
</dbReference>
<dbReference type="RefSeq" id="WP_231387340.1">
    <property type="nucleotide sequence ID" value="NZ_JAQMTU010000043.1"/>
</dbReference>